<sequence length="129" mass="15112">MAFANPTLQRGRAIVIEIEVQNETHQDVHRIKAMCVPRIGEGIRLKEPNGQWASYDILDVWYQQAEFGEIWVPYIHVRMTPEELKAIEMSRANPLVDRGQQMPIEDFLKKFEGDYEHETVRLNLDMSED</sequence>
<keyword evidence="2" id="KW-1185">Reference proteome</keyword>
<dbReference type="RefSeq" id="WP_301642181.1">
    <property type="nucleotide sequence ID" value="NZ_CP098494.1"/>
</dbReference>
<dbReference type="EMBL" id="CP098494">
    <property type="protein sequence ID" value="USA61553.1"/>
    <property type="molecule type" value="Genomic_DNA"/>
</dbReference>
<name>A0ABY4U7Z2_9SPHN</name>
<evidence type="ECO:0000313" key="1">
    <source>
        <dbReference type="EMBL" id="USA61553.1"/>
    </source>
</evidence>
<protein>
    <submittedName>
        <fullName evidence="1">Uncharacterized protein</fullName>
    </submittedName>
</protein>
<dbReference type="Proteomes" id="UP001056619">
    <property type="component" value="Chromosome"/>
</dbReference>
<organism evidence="1 2">
    <name type="scientific">Qipengyuania citrea</name>
    <dbReference type="NCBI Taxonomy" id="225971"/>
    <lineage>
        <taxon>Bacteria</taxon>
        <taxon>Pseudomonadati</taxon>
        <taxon>Pseudomonadota</taxon>
        <taxon>Alphaproteobacteria</taxon>
        <taxon>Sphingomonadales</taxon>
        <taxon>Erythrobacteraceae</taxon>
        <taxon>Qipengyuania</taxon>
    </lineage>
</organism>
<proteinExistence type="predicted"/>
<evidence type="ECO:0000313" key="2">
    <source>
        <dbReference type="Proteomes" id="UP001056619"/>
    </source>
</evidence>
<reference evidence="1 2" key="1">
    <citation type="submission" date="2022-06" db="EMBL/GenBank/DDBJ databases">
        <authorList>
            <person name="Liu G."/>
        </authorList>
    </citation>
    <scope>NUCLEOTIDE SEQUENCE [LARGE SCALE GENOMIC DNA]</scope>
    <source>
        <strain evidence="1 2">E4</strain>
    </source>
</reference>
<accession>A0ABY4U7Z2</accession>
<gene>
    <name evidence="1" type="ORF">NCF85_00790</name>
</gene>